<protein>
    <submittedName>
        <fullName evidence="1">Uncharacterized protein</fullName>
    </submittedName>
</protein>
<accession>A0A9P8W9B8</accession>
<proteinExistence type="predicted"/>
<evidence type="ECO:0000313" key="1">
    <source>
        <dbReference type="EMBL" id="KAH6891358.1"/>
    </source>
</evidence>
<gene>
    <name evidence="1" type="ORF">B0T10DRAFT_485058</name>
</gene>
<dbReference type="Proteomes" id="UP000777438">
    <property type="component" value="Unassembled WGS sequence"/>
</dbReference>
<organism evidence="1 2">
    <name type="scientific">Thelonectria olida</name>
    <dbReference type="NCBI Taxonomy" id="1576542"/>
    <lineage>
        <taxon>Eukaryota</taxon>
        <taxon>Fungi</taxon>
        <taxon>Dikarya</taxon>
        <taxon>Ascomycota</taxon>
        <taxon>Pezizomycotina</taxon>
        <taxon>Sordariomycetes</taxon>
        <taxon>Hypocreomycetidae</taxon>
        <taxon>Hypocreales</taxon>
        <taxon>Nectriaceae</taxon>
        <taxon>Thelonectria</taxon>
    </lineage>
</organism>
<keyword evidence="2" id="KW-1185">Reference proteome</keyword>
<name>A0A9P8W9B8_9HYPO</name>
<dbReference type="AlphaFoldDB" id="A0A9P8W9B8"/>
<comment type="caution">
    <text evidence="1">The sequence shown here is derived from an EMBL/GenBank/DDBJ whole genome shotgun (WGS) entry which is preliminary data.</text>
</comment>
<sequence length="101" mass="11287">MQLLVLLTPLAKACVLCCVAPARETPLPRHFVSSFLLLFFSPCFINLEFLLPPSLPRVLLGLFTRCIHPIQSRVLSFFHSCILNLHPHSFFPPSSSLPATT</sequence>
<reference evidence="1 2" key="1">
    <citation type="journal article" date="2021" name="Nat. Commun.">
        <title>Genetic determinants of endophytism in the Arabidopsis root mycobiome.</title>
        <authorList>
            <person name="Mesny F."/>
            <person name="Miyauchi S."/>
            <person name="Thiergart T."/>
            <person name="Pickel B."/>
            <person name="Atanasova L."/>
            <person name="Karlsson M."/>
            <person name="Huettel B."/>
            <person name="Barry K.W."/>
            <person name="Haridas S."/>
            <person name="Chen C."/>
            <person name="Bauer D."/>
            <person name="Andreopoulos W."/>
            <person name="Pangilinan J."/>
            <person name="LaButti K."/>
            <person name="Riley R."/>
            <person name="Lipzen A."/>
            <person name="Clum A."/>
            <person name="Drula E."/>
            <person name="Henrissat B."/>
            <person name="Kohler A."/>
            <person name="Grigoriev I.V."/>
            <person name="Martin F.M."/>
            <person name="Hacquard S."/>
        </authorList>
    </citation>
    <scope>NUCLEOTIDE SEQUENCE [LARGE SCALE GENOMIC DNA]</scope>
    <source>
        <strain evidence="1 2">MPI-CAGE-CH-0241</strain>
    </source>
</reference>
<evidence type="ECO:0000313" key="2">
    <source>
        <dbReference type="Proteomes" id="UP000777438"/>
    </source>
</evidence>
<dbReference type="EMBL" id="JAGPYM010000008">
    <property type="protein sequence ID" value="KAH6891358.1"/>
    <property type="molecule type" value="Genomic_DNA"/>
</dbReference>